<name>A0ABQ4RX41_9HYPH</name>
<dbReference type="InterPro" id="IPR039418">
    <property type="entry name" value="LexA-like"/>
</dbReference>
<evidence type="ECO:0000259" key="1">
    <source>
        <dbReference type="Pfam" id="PF00717"/>
    </source>
</evidence>
<reference evidence="2" key="1">
    <citation type="journal article" date="2021" name="Front. Microbiol.">
        <title>Comprehensive Comparative Genomics and Phenotyping of Methylobacterium Species.</title>
        <authorList>
            <person name="Alessa O."/>
            <person name="Ogura Y."/>
            <person name="Fujitani Y."/>
            <person name="Takami H."/>
            <person name="Hayashi T."/>
            <person name="Sahin N."/>
            <person name="Tani A."/>
        </authorList>
    </citation>
    <scope>NUCLEOTIDE SEQUENCE</scope>
    <source>
        <strain evidence="2">DSM 19015</strain>
    </source>
</reference>
<dbReference type="InterPro" id="IPR015927">
    <property type="entry name" value="Peptidase_S24_S26A/B/C"/>
</dbReference>
<protein>
    <submittedName>
        <fullName evidence="2">Protein UmuD</fullName>
    </submittedName>
</protein>
<dbReference type="Proteomes" id="UP001055125">
    <property type="component" value="Unassembled WGS sequence"/>
</dbReference>
<dbReference type="PANTHER" id="PTHR33516">
    <property type="entry name" value="LEXA REPRESSOR"/>
    <property type="match status" value="1"/>
</dbReference>
<sequence>MDIFGVTIGLPVPLPLLRRPVRAGFPSPADDFIEETIDLQRLLITNRPATFLVRVVGDSMILARLFDGDLAVVDRSLTPANGDVVVVDIDGDRSFKVWSRQGPRIRLSFANPRYPEFRLSPDALVEVWGVVSSSISPKRRAAKG</sequence>
<dbReference type="SUPFAM" id="SSF51306">
    <property type="entry name" value="LexA/Signal peptidase"/>
    <property type="match status" value="1"/>
</dbReference>
<dbReference type="InterPro" id="IPR050077">
    <property type="entry name" value="LexA_repressor"/>
</dbReference>
<dbReference type="CDD" id="cd06529">
    <property type="entry name" value="S24_LexA-like"/>
    <property type="match status" value="1"/>
</dbReference>
<dbReference type="RefSeq" id="WP_238244548.1">
    <property type="nucleotide sequence ID" value="NZ_BPQP01000036.1"/>
</dbReference>
<dbReference type="Gene3D" id="2.10.109.10">
    <property type="entry name" value="Umud Fragment, subunit A"/>
    <property type="match status" value="1"/>
</dbReference>
<accession>A0ABQ4RX41</accession>
<dbReference type="InterPro" id="IPR036286">
    <property type="entry name" value="LexA/Signal_pep-like_sf"/>
</dbReference>
<reference evidence="2" key="2">
    <citation type="submission" date="2021-08" db="EMBL/GenBank/DDBJ databases">
        <authorList>
            <person name="Tani A."/>
            <person name="Ola A."/>
            <person name="Ogura Y."/>
            <person name="Katsura K."/>
            <person name="Hayashi T."/>
        </authorList>
    </citation>
    <scope>NUCLEOTIDE SEQUENCE</scope>
    <source>
        <strain evidence="2">DSM 19015</strain>
    </source>
</reference>
<dbReference type="EMBL" id="BPQP01000036">
    <property type="protein sequence ID" value="GJD95408.1"/>
    <property type="molecule type" value="Genomic_DNA"/>
</dbReference>
<dbReference type="PANTHER" id="PTHR33516:SF2">
    <property type="entry name" value="LEXA REPRESSOR-RELATED"/>
    <property type="match status" value="1"/>
</dbReference>
<keyword evidence="3" id="KW-1185">Reference proteome</keyword>
<evidence type="ECO:0000313" key="2">
    <source>
        <dbReference type="EMBL" id="GJD95408.1"/>
    </source>
</evidence>
<evidence type="ECO:0000313" key="3">
    <source>
        <dbReference type="Proteomes" id="UP001055125"/>
    </source>
</evidence>
<dbReference type="NCBIfam" id="NF007621">
    <property type="entry name" value="PRK10276.1"/>
    <property type="match status" value="1"/>
</dbReference>
<gene>
    <name evidence="2" type="primary">umuD_1</name>
    <name evidence="2" type="ORF">OCOJLMKI_2620</name>
</gene>
<organism evidence="2 3">
    <name type="scientific">Methylobacterium iners</name>
    <dbReference type="NCBI Taxonomy" id="418707"/>
    <lineage>
        <taxon>Bacteria</taxon>
        <taxon>Pseudomonadati</taxon>
        <taxon>Pseudomonadota</taxon>
        <taxon>Alphaproteobacteria</taxon>
        <taxon>Hyphomicrobiales</taxon>
        <taxon>Methylobacteriaceae</taxon>
        <taxon>Methylobacterium</taxon>
    </lineage>
</organism>
<proteinExistence type="predicted"/>
<dbReference type="Pfam" id="PF00717">
    <property type="entry name" value="Peptidase_S24"/>
    <property type="match status" value="1"/>
</dbReference>
<comment type="caution">
    <text evidence="2">The sequence shown here is derived from an EMBL/GenBank/DDBJ whole genome shotgun (WGS) entry which is preliminary data.</text>
</comment>
<feature type="domain" description="Peptidase S24/S26A/S26B/S26C" evidence="1">
    <location>
        <begin position="19"/>
        <end position="131"/>
    </location>
</feature>